<sequence length="126" mass="13605">MAMLACSRSRIGVDIERIDESKLEAVAAACHQVEIEVLERADDPATLFAQIWTAKEACLKADGRGLTIDPRTLCVVDDHGCPAELVQIPGSAPWQIQHVAVDSHHVAALASKAGDAVDVIQRHWFG</sequence>
<accession>A0ABW7FXN2</accession>
<proteinExistence type="predicted"/>
<dbReference type="SUPFAM" id="SSF56214">
    <property type="entry name" value="4'-phosphopantetheinyl transferase"/>
    <property type="match status" value="1"/>
</dbReference>
<gene>
    <name evidence="3" type="ORF">ACG0Z6_12730</name>
</gene>
<dbReference type="GO" id="GO:0016740">
    <property type="term" value="F:transferase activity"/>
    <property type="evidence" value="ECO:0007669"/>
    <property type="project" value="UniProtKB-KW"/>
</dbReference>
<comment type="caution">
    <text evidence="3">The sequence shown here is derived from an EMBL/GenBank/DDBJ whole genome shotgun (WGS) entry which is preliminary data.</text>
</comment>
<dbReference type="Gene3D" id="3.90.470.20">
    <property type="entry name" value="4'-phosphopantetheinyl transferase domain"/>
    <property type="match status" value="1"/>
</dbReference>
<keyword evidence="1 3" id="KW-0808">Transferase</keyword>
<dbReference type="InterPro" id="IPR037143">
    <property type="entry name" value="4-PPantetheinyl_Trfase_dom_sf"/>
</dbReference>
<name>A0ABW7FXN2_9BURK</name>
<dbReference type="InterPro" id="IPR008278">
    <property type="entry name" value="4-PPantetheinyl_Trfase_dom"/>
</dbReference>
<dbReference type="Proteomes" id="UP001606099">
    <property type="component" value="Unassembled WGS sequence"/>
</dbReference>
<evidence type="ECO:0000313" key="3">
    <source>
        <dbReference type="EMBL" id="MFG6449098.1"/>
    </source>
</evidence>
<evidence type="ECO:0000259" key="2">
    <source>
        <dbReference type="Pfam" id="PF01648"/>
    </source>
</evidence>
<protein>
    <submittedName>
        <fullName evidence="3">4'-phosphopantetheinyl transferase family protein</fullName>
    </submittedName>
</protein>
<dbReference type="Pfam" id="PF01648">
    <property type="entry name" value="ACPS"/>
    <property type="match status" value="1"/>
</dbReference>
<keyword evidence="4" id="KW-1185">Reference proteome</keyword>
<reference evidence="3 4" key="1">
    <citation type="submission" date="2024-08" db="EMBL/GenBank/DDBJ databases">
        <authorList>
            <person name="Lu H."/>
        </authorList>
    </citation>
    <scope>NUCLEOTIDE SEQUENCE [LARGE SCALE GENOMIC DNA]</scope>
    <source>
        <strain evidence="3 4">BYS180W</strain>
    </source>
</reference>
<organism evidence="3 4">
    <name type="scientific">Roseateles rivi</name>
    <dbReference type="NCBI Taxonomy" id="3299028"/>
    <lineage>
        <taxon>Bacteria</taxon>
        <taxon>Pseudomonadati</taxon>
        <taxon>Pseudomonadota</taxon>
        <taxon>Betaproteobacteria</taxon>
        <taxon>Burkholderiales</taxon>
        <taxon>Sphaerotilaceae</taxon>
        <taxon>Roseateles</taxon>
    </lineage>
</organism>
<feature type="domain" description="4'-phosphopantetheinyl transferase" evidence="2">
    <location>
        <begin position="10"/>
        <end position="108"/>
    </location>
</feature>
<evidence type="ECO:0000256" key="1">
    <source>
        <dbReference type="ARBA" id="ARBA00022679"/>
    </source>
</evidence>
<evidence type="ECO:0000313" key="4">
    <source>
        <dbReference type="Proteomes" id="UP001606099"/>
    </source>
</evidence>
<dbReference type="RefSeq" id="WP_394461981.1">
    <property type="nucleotide sequence ID" value="NZ_JBIGHZ010000005.1"/>
</dbReference>
<dbReference type="EMBL" id="JBIGHZ010000005">
    <property type="protein sequence ID" value="MFG6449098.1"/>
    <property type="molecule type" value="Genomic_DNA"/>
</dbReference>